<dbReference type="GO" id="GO:0005886">
    <property type="term" value="C:plasma membrane"/>
    <property type="evidence" value="ECO:0007669"/>
    <property type="project" value="UniProtKB-SubCell"/>
</dbReference>
<comment type="caution">
    <text evidence="9">Lacks conserved residue(s) required for the propagation of feature annotation.</text>
</comment>
<dbReference type="GO" id="GO:0009678">
    <property type="term" value="F:diphosphate hydrolysis-driven proton transmembrane transporter activity"/>
    <property type="evidence" value="ECO:0007669"/>
    <property type="project" value="UniProtKB-UniRule"/>
</dbReference>
<sequence length="690" mass="70922">MVQNWLVVGIVSGLISVGVALYLYFWVMKQDAGSEKAQEVAGWIREGAASYLKRLYTALTLVAVILGVIIAVVFSFDLNQVGIGPMEFTLASGLETAGAFIVGAVCSALAGYMGMTVAVQANVRSAVAVAEHLNKGFKVAFFAGAVMGLAMVGLAVAGMSTIYLVTNNPEVVLGFSFGASTLALLAKAGGGIYTKTADIAADLVGKVEVGIPEDDPRNPAVVADNVGDNVGDVAGMGADIFDSYVASAVASMLLGAAMGGPLGEMYTIFPLILCILGIYASLIGIQFVRVGKNGKPGKALNFGTVFTCSIFGVMVLALVLVGGFDISVFWSTVTGLVTGVLIGFTTEYFTSEDFKPVLETAKVSDSGAAITIITGFSYGLLSIIPSVVGVVIAMLISYHVAEASGVITGIYGIGISAVGMLAISGMIVSSDAYGPIVDNARGIAEMAGMDHEVIEKADVLDSAGNTAKAITKGFSISAAALTVLALFAAYAEVIEAHGITLNISLRSPLVVAGVFLGAMTPPIFSALTMLSVTHNAFDMIEEIRRQFRAEPGILKGTVVPDYKTCVSLAAEGALSSLVIPAFLAVGLPLLVGFVLGPDALGGFLGGAIFTGVVFALFMSNAGGLWDNSKKFIETGKYGGVGSEAHKASVVGDTVGDPFKDTAGPSLNTLITVMSLVSTLFAPVIAVFHIF</sequence>
<evidence type="ECO:0000256" key="6">
    <source>
        <dbReference type="ARBA" id="ARBA00022989"/>
    </source>
</evidence>
<dbReference type="RefSeq" id="WP_116226105.1">
    <property type="nucleotide sequence ID" value="NZ_AP018437.1"/>
</dbReference>
<comment type="similarity">
    <text evidence="9">Belongs to the H(+)-translocating pyrophosphatase (TC 3.A.10) family. K(+)-insensitive subfamily.</text>
</comment>
<organism evidence="10 11">
    <name type="scientific">Pelolinea submarina</name>
    <dbReference type="NCBI Taxonomy" id="913107"/>
    <lineage>
        <taxon>Bacteria</taxon>
        <taxon>Bacillati</taxon>
        <taxon>Chloroflexota</taxon>
        <taxon>Anaerolineae</taxon>
        <taxon>Anaerolineales</taxon>
        <taxon>Anaerolineaceae</taxon>
        <taxon>Pelolinea</taxon>
    </lineage>
</organism>
<evidence type="ECO:0000256" key="9">
    <source>
        <dbReference type="HAMAP-Rule" id="MF_01129"/>
    </source>
</evidence>
<dbReference type="EMBL" id="QUMS01000005">
    <property type="protein sequence ID" value="REG05439.1"/>
    <property type="molecule type" value="Genomic_DNA"/>
</dbReference>
<dbReference type="NCBIfam" id="TIGR01104">
    <property type="entry name" value="V_PPase"/>
    <property type="match status" value="1"/>
</dbReference>
<feature type="transmembrane region" description="Helical" evidence="9">
    <location>
        <begin position="268"/>
        <end position="288"/>
    </location>
</feature>
<evidence type="ECO:0000313" key="11">
    <source>
        <dbReference type="Proteomes" id="UP000256388"/>
    </source>
</evidence>
<feature type="transmembrane region" description="Helical" evidence="9">
    <location>
        <begin position="96"/>
        <end position="119"/>
    </location>
</feature>
<keyword evidence="8 9" id="KW-0472">Membrane</keyword>
<dbReference type="Pfam" id="PF03030">
    <property type="entry name" value="H_PPase"/>
    <property type="match status" value="1"/>
</dbReference>
<feature type="transmembrane region" description="Helical" evidence="9">
    <location>
        <begin position="300"/>
        <end position="322"/>
    </location>
</feature>
<keyword evidence="9" id="KW-1003">Cell membrane</keyword>
<comment type="caution">
    <text evidence="10">The sequence shown here is derived from an EMBL/GenBank/DDBJ whole genome shotgun (WGS) entry which is preliminary data.</text>
</comment>
<dbReference type="GO" id="GO:0012505">
    <property type="term" value="C:endomembrane system"/>
    <property type="evidence" value="ECO:0007669"/>
    <property type="project" value="UniProtKB-SubCell"/>
</dbReference>
<dbReference type="AlphaFoldDB" id="A0A347ZWL6"/>
<dbReference type="NCBIfam" id="NF001960">
    <property type="entry name" value="PRK00733.3-5"/>
    <property type="match status" value="1"/>
</dbReference>
<gene>
    <name evidence="9" type="primary">hppA</name>
    <name evidence="10" type="ORF">DFR64_2840</name>
</gene>
<feature type="transmembrane region" description="Helical" evidence="9">
    <location>
        <begin position="55"/>
        <end position="76"/>
    </location>
</feature>
<dbReference type="Proteomes" id="UP000256388">
    <property type="component" value="Unassembled WGS sequence"/>
</dbReference>
<evidence type="ECO:0000256" key="8">
    <source>
        <dbReference type="ARBA" id="ARBA00023136"/>
    </source>
</evidence>
<keyword evidence="11" id="KW-1185">Reference proteome</keyword>
<dbReference type="EC" id="7.1.3.1" evidence="9"/>
<feature type="transmembrane region" description="Helical" evidence="9">
    <location>
        <begin position="406"/>
        <end position="428"/>
    </location>
</feature>
<evidence type="ECO:0000313" key="10">
    <source>
        <dbReference type="EMBL" id="REG05439.1"/>
    </source>
</evidence>
<feature type="transmembrane region" description="Helical" evidence="9">
    <location>
        <begin position="171"/>
        <end position="189"/>
    </location>
</feature>
<feature type="transmembrane region" description="Helical" evidence="9">
    <location>
        <begin position="370"/>
        <end position="400"/>
    </location>
</feature>
<feature type="transmembrane region" description="Helical" evidence="9">
    <location>
        <begin position="511"/>
        <end position="537"/>
    </location>
</feature>
<comment type="catalytic activity">
    <reaction evidence="9">
        <text>diphosphate + H2O + H(+)(in) = 2 phosphate + 2 H(+)(out)</text>
        <dbReference type="Rhea" id="RHEA:13973"/>
        <dbReference type="ChEBI" id="CHEBI:15377"/>
        <dbReference type="ChEBI" id="CHEBI:15378"/>
        <dbReference type="ChEBI" id="CHEBI:33019"/>
        <dbReference type="ChEBI" id="CHEBI:43474"/>
        <dbReference type="EC" id="7.1.3.1"/>
    </reaction>
</comment>
<keyword evidence="7 9" id="KW-0406">Ion transport</keyword>
<comment type="cofactor">
    <cofactor evidence="9">
        <name>Mg(2+)</name>
        <dbReference type="ChEBI" id="CHEBI:18420"/>
    </cofactor>
</comment>
<dbReference type="GO" id="GO:0004427">
    <property type="term" value="F:inorganic diphosphate phosphatase activity"/>
    <property type="evidence" value="ECO:0007669"/>
    <property type="project" value="UniProtKB-UniRule"/>
</dbReference>
<feature type="transmembrane region" description="Helical" evidence="9">
    <location>
        <begin position="473"/>
        <end position="491"/>
    </location>
</feature>
<dbReference type="HAMAP" id="MF_01129">
    <property type="entry name" value="PPase_energized_pump"/>
    <property type="match status" value="1"/>
</dbReference>
<evidence type="ECO:0000256" key="3">
    <source>
        <dbReference type="ARBA" id="ARBA00022692"/>
    </source>
</evidence>
<feature type="transmembrane region" description="Helical" evidence="9">
    <location>
        <begin position="602"/>
        <end position="625"/>
    </location>
</feature>
<feature type="transmembrane region" description="Helical" evidence="9">
    <location>
        <begin position="328"/>
        <end position="349"/>
    </location>
</feature>
<protein>
    <recommendedName>
        <fullName evidence="9">K(+)-insensitive pyrophosphate-energized proton pump</fullName>
        <ecNumber evidence="9">7.1.3.1</ecNumber>
    </recommendedName>
    <alternativeName>
        <fullName evidence="9">Membrane-bound proton-translocating pyrophosphatase</fullName>
    </alternativeName>
    <alternativeName>
        <fullName evidence="9">Pyrophosphate-energized inorganic pyrophosphatase</fullName>
        <shortName evidence="9">H(+)-PPase</shortName>
    </alternativeName>
</protein>
<dbReference type="PANTHER" id="PTHR31998">
    <property type="entry name" value="K(+)-INSENSITIVE PYROPHOSPHATE-ENERGIZED PROTON PUMP"/>
    <property type="match status" value="1"/>
</dbReference>
<comment type="subcellular location">
    <subcellularLocation>
        <location evidence="9">Cell membrane</location>
        <topology evidence="9">Multi-pass membrane protein</topology>
    </subcellularLocation>
    <subcellularLocation>
        <location evidence="1">Endomembrane system</location>
        <topology evidence="1">Multi-pass membrane protein</topology>
    </subcellularLocation>
</comment>
<evidence type="ECO:0000256" key="5">
    <source>
        <dbReference type="ARBA" id="ARBA00022967"/>
    </source>
</evidence>
<evidence type="ECO:0000256" key="2">
    <source>
        <dbReference type="ARBA" id="ARBA00022448"/>
    </source>
</evidence>
<dbReference type="OrthoDB" id="9808652at2"/>
<comment type="subunit">
    <text evidence="9">Homodimer.</text>
</comment>
<comment type="function">
    <text evidence="9">Proton pump that utilizes the energy of pyrophosphate hydrolysis as the driving force for proton movement across the membrane. Generates a proton motive force.</text>
</comment>
<dbReference type="GO" id="GO:0000287">
    <property type="term" value="F:magnesium ion binding"/>
    <property type="evidence" value="ECO:0007669"/>
    <property type="project" value="UniProtKB-UniRule"/>
</dbReference>
<keyword evidence="2 9" id="KW-0813">Transport</keyword>
<keyword evidence="6 9" id="KW-1133">Transmembrane helix</keyword>
<proteinExistence type="inferred from homology"/>
<evidence type="ECO:0000256" key="4">
    <source>
        <dbReference type="ARBA" id="ARBA00022842"/>
    </source>
</evidence>
<dbReference type="InterPro" id="IPR004131">
    <property type="entry name" value="PPase-energised_H-pump"/>
</dbReference>
<keyword evidence="3 9" id="KW-0812">Transmembrane</keyword>
<reference evidence="10 11" key="1">
    <citation type="submission" date="2018-08" db="EMBL/GenBank/DDBJ databases">
        <title>Genomic Encyclopedia of Type Strains, Phase IV (KMG-IV): sequencing the most valuable type-strain genomes for metagenomic binning, comparative biology and taxonomic classification.</title>
        <authorList>
            <person name="Goeker M."/>
        </authorList>
    </citation>
    <scope>NUCLEOTIDE SEQUENCE [LARGE SCALE GENOMIC DNA]</scope>
    <source>
        <strain evidence="10 11">DSM 23923</strain>
    </source>
</reference>
<feature type="transmembrane region" description="Helical" evidence="9">
    <location>
        <begin position="669"/>
        <end position="689"/>
    </location>
</feature>
<evidence type="ECO:0000256" key="1">
    <source>
        <dbReference type="ARBA" id="ARBA00004127"/>
    </source>
</evidence>
<keyword evidence="9" id="KW-0375">Hydrogen ion transport</keyword>
<keyword evidence="4 9" id="KW-0460">Magnesium</keyword>
<feature type="transmembrane region" description="Helical" evidence="9">
    <location>
        <begin position="6"/>
        <end position="27"/>
    </location>
</feature>
<feature type="transmembrane region" description="Helical" evidence="9">
    <location>
        <begin position="139"/>
        <end position="165"/>
    </location>
</feature>
<name>A0A347ZWL6_9CHLR</name>
<keyword evidence="5 9" id="KW-1278">Translocase</keyword>
<evidence type="ECO:0000256" key="7">
    <source>
        <dbReference type="ARBA" id="ARBA00023065"/>
    </source>
</evidence>
<dbReference type="PIRSF" id="PIRSF001265">
    <property type="entry name" value="H+-PPase"/>
    <property type="match status" value="1"/>
</dbReference>
<feature type="transmembrane region" description="Helical" evidence="9">
    <location>
        <begin position="577"/>
        <end position="596"/>
    </location>
</feature>
<accession>A0A347ZWL6</accession>
<feature type="site" description="Determinant of potassium independence" evidence="9">
    <location>
        <position position="468"/>
    </location>
</feature>